<dbReference type="OrthoDB" id="10423864at2759"/>
<sequence length="66" mass="7357">MKLTRLFALMLATLAPLSSAWTVKVWSSDTHTINGTEVMQCVTNMQTTLEKHPNSTAHNGYRCGDF</sequence>
<evidence type="ECO:0000256" key="1">
    <source>
        <dbReference type="SAM" id="SignalP"/>
    </source>
</evidence>
<keyword evidence="3" id="KW-1185">Reference proteome</keyword>
<reference evidence="2 3" key="1">
    <citation type="submission" date="2021-01" db="EMBL/GenBank/DDBJ databases">
        <title>Cercospora kikuchii MAFF 305040 whole genome shotgun sequence.</title>
        <authorList>
            <person name="Kashiwa T."/>
            <person name="Suzuki T."/>
        </authorList>
    </citation>
    <scope>NUCLEOTIDE SEQUENCE [LARGE SCALE GENOMIC DNA]</scope>
    <source>
        <strain evidence="2 3">MAFF 305040</strain>
    </source>
</reference>
<feature type="chain" id="PRO_5040429480" evidence="1">
    <location>
        <begin position="21"/>
        <end position="66"/>
    </location>
</feature>
<evidence type="ECO:0000313" key="2">
    <source>
        <dbReference type="EMBL" id="GIZ49938.1"/>
    </source>
</evidence>
<dbReference type="AlphaFoldDB" id="A0A9P3FMY2"/>
<feature type="signal peptide" evidence="1">
    <location>
        <begin position="1"/>
        <end position="20"/>
    </location>
</feature>
<proteinExistence type="predicted"/>
<gene>
    <name evidence="2" type="ORF">CKM354_001295400</name>
</gene>
<dbReference type="GeneID" id="68298529"/>
<dbReference type="EMBL" id="BOLY01000009">
    <property type="protein sequence ID" value="GIZ49938.1"/>
    <property type="molecule type" value="Genomic_DNA"/>
</dbReference>
<protein>
    <submittedName>
        <fullName evidence="2">Uncharacterized protein</fullName>
    </submittedName>
</protein>
<organism evidence="2 3">
    <name type="scientific">Cercospora kikuchii</name>
    <dbReference type="NCBI Taxonomy" id="84275"/>
    <lineage>
        <taxon>Eukaryota</taxon>
        <taxon>Fungi</taxon>
        <taxon>Dikarya</taxon>
        <taxon>Ascomycota</taxon>
        <taxon>Pezizomycotina</taxon>
        <taxon>Dothideomycetes</taxon>
        <taxon>Dothideomycetidae</taxon>
        <taxon>Mycosphaerellales</taxon>
        <taxon>Mycosphaerellaceae</taxon>
        <taxon>Cercospora</taxon>
    </lineage>
</organism>
<keyword evidence="1" id="KW-0732">Signal</keyword>
<name>A0A9P3FMY2_9PEZI</name>
<accession>A0A9P3FMY2</accession>
<evidence type="ECO:0000313" key="3">
    <source>
        <dbReference type="Proteomes" id="UP000825890"/>
    </source>
</evidence>
<comment type="caution">
    <text evidence="2">The sequence shown here is derived from an EMBL/GenBank/DDBJ whole genome shotgun (WGS) entry which is preliminary data.</text>
</comment>
<dbReference type="Proteomes" id="UP000825890">
    <property type="component" value="Unassembled WGS sequence"/>
</dbReference>
<dbReference type="RefSeq" id="XP_044664425.1">
    <property type="nucleotide sequence ID" value="XM_044808490.1"/>
</dbReference>